<protein>
    <submittedName>
        <fullName evidence="2">Uncharacterized protein</fullName>
    </submittedName>
</protein>
<dbReference type="EMBL" id="JALPTH010000052">
    <property type="protein sequence ID" value="MCK8681714.1"/>
    <property type="molecule type" value="Genomic_DNA"/>
</dbReference>
<accession>A0ABT0IK57</accession>
<evidence type="ECO:0000313" key="2">
    <source>
        <dbReference type="EMBL" id="MCK8681714.1"/>
    </source>
</evidence>
<keyword evidence="3" id="KW-1185">Reference proteome</keyword>
<proteinExistence type="predicted"/>
<dbReference type="Proteomes" id="UP001522868">
    <property type="component" value="Unassembled WGS sequence"/>
</dbReference>
<dbReference type="RefSeq" id="WP_248637539.1">
    <property type="nucleotide sequence ID" value="NZ_JALPTH010000052.1"/>
</dbReference>
<organism evidence="2 3">
    <name type="scientific">Streptomyces lichenis</name>
    <dbReference type="NCBI Taxonomy" id="2306967"/>
    <lineage>
        <taxon>Bacteria</taxon>
        <taxon>Bacillati</taxon>
        <taxon>Actinomycetota</taxon>
        <taxon>Actinomycetes</taxon>
        <taxon>Kitasatosporales</taxon>
        <taxon>Streptomycetaceae</taxon>
        <taxon>Streptomyces</taxon>
    </lineage>
</organism>
<evidence type="ECO:0000256" key="1">
    <source>
        <dbReference type="SAM" id="MobiDB-lite"/>
    </source>
</evidence>
<sequence length="436" mass="45332">MTALTTTPSAPALGGSRWNTFPAAGTALTARDFLTAIEPLLQGVIDDNDVTAADAEVLVEQIHATLALGTRETSLPLAIGPGSTPAVRELGGQAEEIGRELATWAAEAPARLLGDRIPLPAGPLVVRSHCYGHLLTHPATDLLLGRRGGPVAMQLYNEWLHQVVLLRDALLPFTNWQDVPLLVTPTGLRHTEPARDAFLTELLVRRVRHTSITAFARQVVTGTSGPEGYGFDASGGTALPAVLDQPPLIAPRHLLTWRPDPGIDQAATYTAETGDYYAAPRTLVEQLPPAAGASGPLTARTVSTPVIGGTRTALIETTSAGVTARVDLGQALRGHRYAQRPEPAPVDASAAGQAPRTADVRSALGAAGLVWTESGTVTLDATGQDGLVVLALLGRLYPENVILAGAGLGEPGSEDEDGDGRGPSPLVVLVDPPEAG</sequence>
<gene>
    <name evidence="2" type="ORF">M1O15_30820</name>
</gene>
<comment type="caution">
    <text evidence="2">The sequence shown here is derived from an EMBL/GenBank/DDBJ whole genome shotgun (WGS) entry which is preliminary data.</text>
</comment>
<evidence type="ECO:0000313" key="3">
    <source>
        <dbReference type="Proteomes" id="UP001522868"/>
    </source>
</evidence>
<name>A0ABT0IK57_9ACTN</name>
<reference evidence="2 3" key="1">
    <citation type="submission" date="2022-04" db="EMBL/GenBank/DDBJ databases">
        <title>Streptomyces sp. nov. LCR6-01 isolated from Lichen of Dirinaria sp.</title>
        <authorList>
            <person name="Kanchanasin P."/>
            <person name="Tanasupawat S."/>
            <person name="Phongsopitanun W."/>
        </authorList>
    </citation>
    <scope>NUCLEOTIDE SEQUENCE [LARGE SCALE GENOMIC DNA]</scope>
    <source>
        <strain evidence="2 3">LCR6-01</strain>
    </source>
</reference>
<feature type="region of interest" description="Disordered" evidence="1">
    <location>
        <begin position="407"/>
        <end position="436"/>
    </location>
</feature>